<dbReference type="PANTHER" id="PTHR45036">
    <property type="entry name" value="METHYLTRANSFERASE LIKE 7B"/>
    <property type="match status" value="1"/>
</dbReference>
<dbReference type="PATRIC" id="fig|1434110.4.peg.3907"/>
<dbReference type="STRING" id="1434110.MSHOH_3033"/>
<keyword evidence="3" id="KW-1185">Reference proteome</keyword>
<accession>A0A0E3SET8</accession>
<dbReference type="EC" id="2.1.1.17" evidence="2"/>
<keyword evidence="2" id="KW-0808">Transferase</keyword>
<organism evidence="2 3">
    <name type="scientific">Methanosarcina horonobensis HB-1 = JCM 15518</name>
    <dbReference type="NCBI Taxonomy" id="1434110"/>
    <lineage>
        <taxon>Archaea</taxon>
        <taxon>Methanobacteriati</taxon>
        <taxon>Methanobacteriota</taxon>
        <taxon>Stenosarchaea group</taxon>
        <taxon>Methanomicrobia</taxon>
        <taxon>Methanosarcinales</taxon>
        <taxon>Methanosarcinaceae</taxon>
        <taxon>Methanosarcina</taxon>
    </lineage>
</organism>
<dbReference type="Gene3D" id="3.40.50.150">
    <property type="entry name" value="Vaccinia Virus protein VP39"/>
    <property type="match status" value="1"/>
</dbReference>
<dbReference type="PANTHER" id="PTHR45036:SF1">
    <property type="entry name" value="METHYLTRANSFERASE LIKE 7A"/>
    <property type="match status" value="1"/>
</dbReference>
<evidence type="ECO:0000313" key="2">
    <source>
        <dbReference type="EMBL" id="AKB79516.1"/>
    </source>
</evidence>
<dbReference type="CDD" id="cd02440">
    <property type="entry name" value="AdoMet_MTases"/>
    <property type="match status" value="1"/>
</dbReference>
<dbReference type="Pfam" id="PF08241">
    <property type="entry name" value="Methyltransf_11"/>
    <property type="match status" value="1"/>
</dbReference>
<dbReference type="SUPFAM" id="SSF53335">
    <property type="entry name" value="S-adenosyl-L-methionine-dependent methyltransferases"/>
    <property type="match status" value="1"/>
</dbReference>
<dbReference type="Proteomes" id="UP000033101">
    <property type="component" value="Chromosome"/>
</dbReference>
<dbReference type="GeneID" id="24832355"/>
<feature type="domain" description="Methyltransferase type 11" evidence="1">
    <location>
        <begin position="42"/>
        <end position="134"/>
    </location>
</feature>
<dbReference type="HOGENOM" id="CLU_037990_7_3_2"/>
<dbReference type="KEGG" id="mhor:MSHOH_3033"/>
<dbReference type="InterPro" id="IPR052356">
    <property type="entry name" value="Thiol_S-MT"/>
</dbReference>
<proteinExistence type="predicted"/>
<evidence type="ECO:0000259" key="1">
    <source>
        <dbReference type="Pfam" id="PF08241"/>
    </source>
</evidence>
<dbReference type="InterPro" id="IPR029063">
    <property type="entry name" value="SAM-dependent_MTases_sf"/>
</dbReference>
<dbReference type="OrthoDB" id="147504at2157"/>
<dbReference type="AlphaFoldDB" id="A0A0E3SET8"/>
<dbReference type="InterPro" id="IPR013216">
    <property type="entry name" value="Methyltransf_11"/>
</dbReference>
<reference evidence="2 3" key="1">
    <citation type="submission" date="2014-07" db="EMBL/GenBank/DDBJ databases">
        <title>Methanogenic archaea and the global carbon cycle.</title>
        <authorList>
            <person name="Henriksen J.R."/>
            <person name="Luke J."/>
            <person name="Reinhart S."/>
            <person name="Benedict M.N."/>
            <person name="Youngblut N.D."/>
            <person name="Metcalf M.E."/>
            <person name="Whitaker R.J."/>
            <person name="Metcalf W.W."/>
        </authorList>
    </citation>
    <scope>NUCLEOTIDE SEQUENCE [LARGE SCALE GENOMIC DNA]</scope>
    <source>
        <strain evidence="2 3">HB-1</strain>
    </source>
</reference>
<protein>
    <submittedName>
        <fullName evidence="2">Phosphatidylethanolamine N-methyltransferase</fullName>
        <ecNumber evidence="2">2.1.1.17</ecNumber>
    </submittedName>
</protein>
<evidence type="ECO:0000313" key="3">
    <source>
        <dbReference type="Proteomes" id="UP000033101"/>
    </source>
</evidence>
<dbReference type="GO" id="GO:0004608">
    <property type="term" value="F:phosphatidylethanolamine N-methyltransferase activity"/>
    <property type="evidence" value="ECO:0007669"/>
    <property type="project" value="UniProtKB-EC"/>
</dbReference>
<dbReference type="RefSeq" id="WP_048141200.1">
    <property type="nucleotide sequence ID" value="NZ_CP009516.1"/>
</dbReference>
<keyword evidence="2" id="KW-0489">Methyltransferase</keyword>
<dbReference type="EMBL" id="CP009516">
    <property type="protein sequence ID" value="AKB79516.1"/>
    <property type="molecule type" value="Genomic_DNA"/>
</dbReference>
<name>A0A0E3SET8_9EURY</name>
<dbReference type="GO" id="GO:0032259">
    <property type="term" value="P:methylation"/>
    <property type="evidence" value="ECO:0007669"/>
    <property type="project" value="UniProtKB-KW"/>
</dbReference>
<sequence>MSVVSKYNRISRIYDLIEAPIEIFLYGRWREEALSNLKGRVLEVGVGTGRNLEHYPAAAHVIGIDNSEGMLEKAREKAGGMQNLTLLLMDAEHMEFPDNTFDYVITTFVLCSVPDPVKALKEMRRVLKPSGELIALEHMRSSNRLIAWFEDLINPLMYFLIGDETTRDTLENIKKAGFTIIEEKNLAFKDVFRKIRAKP</sequence>
<gene>
    <name evidence="2" type="ORF">MSHOH_3033</name>
</gene>